<gene>
    <name evidence="2" type="ORF">SISSUDRAFT_959626</name>
</gene>
<evidence type="ECO:0008006" key="4">
    <source>
        <dbReference type="Google" id="ProtNLM"/>
    </source>
</evidence>
<evidence type="ECO:0000256" key="1">
    <source>
        <dbReference type="SAM" id="MobiDB-lite"/>
    </source>
</evidence>
<dbReference type="EMBL" id="KV428075">
    <property type="protein sequence ID" value="KZT37822.1"/>
    <property type="molecule type" value="Genomic_DNA"/>
</dbReference>
<name>A0A166CUD3_9AGAM</name>
<dbReference type="GO" id="GO:0031146">
    <property type="term" value="P:SCF-dependent proteasomal ubiquitin-dependent protein catabolic process"/>
    <property type="evidence" value="ECO:0007669"/>
    <property type="project" value="TreeGrafter"/>
</dbReference>
<feature type="non-terminal residue" evidence="2">
    <location>
        <position position="1"/>
    </location>
</feature>
<dbReference type="SUPFAM" id="SSF52047">
    <property type="entry name" value="RNI-like"/>
    <property type="match status" value="1"/>
</dbReference>
<protein>
    <recommendedName>
        <fullName evidence="4">F-box domain-containing protein</fullName>
    </recommendedName>
</protein>
<dbReference type="AlphaFoldDB" id="A0A166CUD3"/>
<dbReference type="PANTHER" id="PTHR13318">
    <property type="entry name" value="PARTNER OF PAIRED, ISOFORM B-RELATED"/>
    <property type="match status" value="1"/>
</dbReference>
<dbReference type="STRING" id="1314776.A0A166CUD3"/>
<sequence length="444" mass="50365">LLVCRQWNEVACSTPGLWSQIVVSNTHSIEKARRKLIRSKSVPLDITITFSPRLNGSSAGEPVMRAVEMLRPSIPRWRTFRLRVPNRVHAHTALKLCTKDKAPLLEGLSIQISNAMQDDAYTSPPVSLFKGHTPRLISCSLTSFNFEWDRNLASGLRVLRLGGYWNGYAPTGRQLRDIIKGCPMLEELNLRNMSDLDPECDDLVLSTTHKPQSLIHLPRLHTLSFYYSGIIRTTLLLSGISFPSVRRIEFAYLDDITPAFKAIKRQCFSLVTDSNHPLGLPLDTLRIEGCFFNELKFMRLLRRVPTLTTLELIEVEDVSSNLLKGLSTPPQAQQWIVPQMESLSLEGCTSTSLDWDALSTLVESRIPSRSMTRQQNARSYASVSAMNEEHGNNRIGAPGDYGPPKRLRMLDLTKCTQINREQLEWLRMYVQEVRSESSRSVWVE</sequence>
<evidence type="ECO:0000313" key="2">
    <source>
        <dbReference type="EMBL" id="KZT37822.1"/>
    </source>
</evidence>
<dbReference type="OrthoDB" id="8048523at2759"/>
<proteinExistence type="predicted"/>
<evidence type="ECO:0000313" key="3">
    <source>
        <dbReference type="Proteomes" id="UP000076798"/>
    </source>
</evidence>
<dbReference type="InterPro" id="IPR032675">
    <property type="entry name" value="LRR_dom_sf"/>
</dbReference>
<organism evidence="2 3">
    <name type="scientific">Sistotremastrum suecicum HHB10207 ss-3</name>
    <dbReference type="NCBI Taxonomy" id="1314776"/>
    <lineage>
        <taxon>Eukaryota</taxon>
        <taxon>Fungi</taxon>
        <taxon>Dikarya</taxon>
        <taxon>Basidiomycota</taxon>
        <taxon>Agaricomycotina</taxon>
        <taxon>Agaricomycetes</taxon>
        <taxon>Sistotremastrales</taxon>
        <taxon>Sistotremastraceae</taxon>
        <taxon>Sistotremastrum</taxon>
    </lineage>
</organism>
<reference evidence="2 3" key="1">
    <citation type="journal article" date="2016" name="Mol. Biol. Evol.">
        <title>Comparative Genomics of Early-Diverging Mushroom-Forming Fungi Provides Insights into the Origins of Lignocellulose Decay Capabilities.</title>
        <authorList>
            <person name="Nagy L.G."/>
            <person name="Riley R."/>
            <person name="Tritt A."/>
            <person name="Adam C."/>
            <person name="Daum C."/>
            <person name="Floudas D."/>
            <person name="Sun H."/>
            <person name="Yadav J.S."/>
            <person name="Pangilinan J."/>
            <person name="Larsson K.H."/>
            <person name="Matsuura K."/>
            <person name="Barry K."/>
            <person name="Labutti K."/>
            <person name="Kuo R."/>
            <person name="Ohm R.A."/>
            <person name="Bhattacharya S.S."/>
            <person name="Shirouzu T."/>
            <person name="Yoshinaga Y."/>
            <person name="Martin F.M."/>
            <person name="Grigoriev I.V."/>
            <person name="Hibbett D.S."/>
        </authorList>
    </citation>
    <scope>NUCLEOTIDE SEQUENCE [LARGE SCALE GENOMIC DNA]</scope>
    <source>
        <strain evidence="2 3">HHB10207 ss-3</strain>
    </source>
</reference>
<dbReference type="GO" id="GO:0019005">
    <property type="term" value="C:SCF ubiquitin ligase complex"/>
    <property type="evidence" value="ECO:0007669"/>
    <property type="project" value="TreeGrafter"/>
</dbReference>
<keyword evidence="3" id="KW-1185">Reference proteome</keyword>
<dbReference type="Gene3D" id="3.80.10.10">
    <property type="entry name" value="Ribonuclease Inhibitor"/>
    <property type="match status" value="1"/>
</dbReference>
<dbReference type="Proteomes" id="UP000076798">
    <property type="component" value="Unassembled WGS sequence"/>
</dbReference>
<feature type="region of interest" description="Disordered" evidence="1">
    <location>
        <begin position="383"/>
        <end position="402"/>
    </location>
</feature>
<feature type="non-terminal residue" evidence="2">
    <location>
        <position position="444"/>
    </location>
</feature>
<accession>A0A166CUD3</accession>
<dbReference type="PANTHER" id="PTHR13318:SF95">
    <property type="entry name" value="F-BOX PROTEIN YLR352W"/>
    <property type="match status" value="1"/>
</dbReference>